<organism evidence="1 2">
    <name type="scientific">[Eubacterium] siraeum DSM 15702</name>
    <dbReference type="NCBI Taxonomy" id="428128"/>
    <lineage>
        <taxon>Bacteria</taxon>
        <taxon>Bacillati</taxon>
        <taxon>Bacillota</taxon>
        <taxon>Clostridia</taxon>
        <taxon>Eubacteriales</taxon>
        <taxon>Oscillospiraceae</taxon>
        <taxon>Oscillospiraceae incertae sedis</taxon>
    </lineage>
</organism>
<gene>
    <name evidence="1" type="ORF">EUBSIR_02665</name>
</gene>
<reference evidence="1" key="1">
    <citation type="submission" date="2007-10" db="EMBL/GenBank/DDBJ databases">
        <authorList>
            <person name="Fulton L."/>
            <person name="Clifton S."/>
            <person name="Fulton B."/>
            <person name="Xu J."/>
            <person name="Minx P."/>
            <person name="Pepin K.H."/>
            <person name="Johnson M."/>
            <person name="Thiruvilangam P."/>
            <person name="Bhonagiri V."/>
            <person name="Nash W.E."/>
            <person name="Mardis E.R."/>
            <person name="Wilson R.K."/>
        </authorList>
    </citation>
    <scope>NUCLEOTIDE SEQUENCE [LARGE SCALE GENOMIC DNA]</scope>
    <source>
        <strain evidence="1">DSM 15702</strain>
    </source>
</reference>
<name>B0MS29_9FIRM</name>
<dbReference type="EMBL" id="ABCA03000055">
    <property type="protein sequence ID" value="EDR99597.1"/>
    <property type="molecule type" value="Genomic_DNA"/>
</dbReference>
<evidence type="ECO:0000313" key="2">
    <source>
        <dbReference type="Proteomes" id="UP000005326"/>
    </source>
</evidence>
<protein>
    <submittedName>
        <fullName evidence="1">Uncharacterized protein</fullName>
    </submittedName>
</protein>
<dbReference type="Proteomes" id="UP000005326">
    <property type="component" value="Unassembled WGS sequence"/>
</dbReference>
<evidence type="ECO:0000313" key="1">
    <source>
        <dbReference type="EMBL" id="EDR99597.1"/>
    </source>
</evidence>
<proteinExistence type="predicted"/>
<sequence>MRKTPRPKGKNVQPRRLTVLISEYSLKPITDISLRSEKPVKSKILDDFEKIRNFVQRLLLRVSCEFDSRRGCQKEKPLVRVAFLNYSLLHKPHQLYTLPDTDLFGSPAAFFPFYRNIF</sequence>
<keyword evidence="2" id="KW-1185">Reference proteome</keyword>
<reference evidence="1" key="2">
    <citation type="submission" date="2014-06" db="EMBL/GenBank/DDBJ databases">
        <title>Draft genome sequence of Eubacterium siraeum (DSM 15702).</title>
        <authorList>
            <person name="Sudarsanam P."/>
            <person name="Ley R."/>
            <person name="Guruge J."/>
            <person name="Turnbaugh P.J."/>
            <person name="Mahowald M."/>
            <person name="Liep D."/>
            <person name="Gordon J."/>
        </authorList>
    </citation>
    <scope>NUCLEOTIDE SEQUENCE</scope>
    <source>
        <strain evidence="1">DSM 15702</strain>
    </source>
</reference>
<dbReference type="AlphaFoldDB" id="B0MS29"/>
<accession>B0MS29</accession>
<comment type="caution">
    <text evidence="1">The sequence shown here is derived from an EMBL/GenBank/DDBJ whole genome shotgun (WGS) entry which is preliminary data.</text>
</comment>